<keyword evidence="2" id="KW-1185">Reference proteome</keyword>
<dbReference type="Proteomes" id="UP000023152">
    <property type="component" value="Unassembled WGS sequence"/>
</dbReference>
<sequence>MYNGLNEKQIIYQALQMQMKQINKEMMDIIHLFNLNEWNVKIKDEDIKDILIGSTTTSMIYLWPFFKTTNEWIH</sequence>
<organism evidence="1 2">
    <name type="scientific">Reticulomyxa filosa</name>
    <dbReference type="NCBI Taxonomy" id="46433"/>
    <lineage>
        <taxon>Eukaryota</taxon>
        <taxon>Sar</taxon>
        <taxon>Rhizaria</taxon>
        <taxon>Retaria</taxon>
        <taxon>Foraminifera</taxon>
        <taxon>Monothalamids</taxon>
        <taxon>Reticulomyxidae</taxon>
        <taxon>Reticulomyxa</taxon>
    </lineage>
</organism>
<accession>X6P156</accession>
<protein>
    <submittedName>
        <fullName evidence="1">Uncharacterized protein</fullName>
    </submittedName>
</protein>
<gene>
    <name evidence="1" type="ORF">RFI_05166</name>
</gene>
<reference evidence="1 2" key="1">
    <citation type="journal article" date="2013" name="Curr. Biol.">
        <title>The Genome of the Foraminiferan Reticulomyxa filosa.</title>
        <authorList>
            <person name="Glockner G."/>
            <person name="Hulsmann N."/>
            <person name="Schleicher M."/>
            <person name="Noegel A.A."/>
            <person name="Eichinger L."/>
            <person name="Gallinger C."/>
            <person name="Pawlowski J."/>
            <person name="Sierra R."/>
            <person name="Euteneuer U."/>
            <person name="Pillet L."/>
            <person name="Moustafa A."/>
            <person name="Platzer M."/>
            <person name="Groth M."/>
            <person name="Szafranski K."/>
            <person name="Schliwa M."/>
        </authorList>
    </citation>
    <scope>NUCLEOTIDE SEQUENCE [LARGE SCALE GENOMIC DNA]</scope>
</reference>
<name>X6P156_RETFI</name>
<proteinExistence type="predicted"/>
<dbReference type="AlphaFoldDB" id="X6P156"/>
<comment type="caution">
    <text evidence="1">The sequence shown here is derived from an EMBL/GenBank/DDBJ whole genome shotgun (WGS) entry which is preliminary data.</text>
</comment>
<evidence type="ECO:0000313" key="2">
    <source>
        <dbReference type="Proteomes" id="UP000023152"/>
    </source>
</evidence>
<dbReference type="EMBL" id="ASPP01004581">
    <property type="protein sequence ID" value="ETO31951.1"/>
    <property type="molecule type" value="Genomic_DNA"/>
</dbReference>
<evidence type="ECO:0000313" key="1">
    <source>
        <dbReference type="EMBL" id="ETO31951.1"/>
    </source>
</evidence>